<accession>A0A068TP43</accession>
<dbReference type="PANTHER" id="PTHR10996:SF278">
    <property type="entry name" value="GLYOXYLATE_HYDROXYPYRUVATE REDUCTASE A HPR2-LIKE"/>
    <property type="match status" value="1"/>
</dbReference>
<dbReference type="InterPro" id="IPR006139">
    <property type="entry name" value="D-isomer_2_OHA_DH_cat_dom"/>
</dbReference>
<protein>
    <recommendedName>
        <fullName evidence="2">D-isomer specific 2-hydroxyacid dehydrogenase catalytic domain-containing protein</fullName>
    </recommendedName>
</protein>
<dbReference type="PANTHER" id="PTHR10996">
    <property type="entry name" value="2-HYDROXYACID DEHYDROGENASE-RELATED"/>
    <property type="match status" value="1"/>
</dbReference>
<dbReference type="GO" id="GO:0016618">
    <property type="term" value="F:hydroxypyruvate reductase [NAD(P)H] activity"/>
    <property type="evidence" value="ECO:0007669"/>
    <property type="project" value="TreeGrafter"/>
</dbReference>
<evidence type="ECO:0000313" key="3">
    <source>
        <dbReference type="EMBL" id="CDO98026.1"/>
    </source>
</evidence>
<dbReference type="AlphaFoldDB" id="A0A068TP43"/>
<dbReference type="EMBL" id="HG739086">
    <property type="protein sequence ID" value="CDO98026.1"/>
    <property type="molecule type" value="Genomic_DNA"/>
</dbReference>
<dbReference type="GO" id="GO:0005829">
    <property type="term" value="C:cytosol"/>
    <property type="evidence" value="ECO:0007669"/>
    <property type="project" value="TreeGrafter"/>
</dbReference>
<dbReference type="InterPro" id="IPR050223">
    <property type="entry name" value="D-isomer_2-hydroxyacid_DH"/>
</dbReference>
<dbReference type="OMA" id="CCYSEVT"/>
<dbReference type="GO" id="GO:0030267">
    <property type="term" value="F:glyoxylate reductase (NADPH) activity"/>
    <property type="evidence" value="ECO:0007669"/>
    <property type="project" value="TreeGrafter"/>
</dbReference>
<feature type="domain" description="D-isomer specific 2-hydroxyacid dehydrogenase catalytic" evidence="2">
    <location>
        <begin position="12"/>
        <end position="140"/>
    </location>
</feature>
<dbReference type="InParanoid" id="A0A068TP43"/>
<keyword evidence="1" id="KW-0560">Oxidoreductase</keyword>
<reference evidence="4" key="1">
    <citation type="journal article" date="2014" name="Science">
        <title>The coffee genome provides insight into the convergent evolution of caffeine biosynthesis.</title>
        <authorList>
            <person name="Denoeud F."/>
            <person name="Carretero-Paulet L."/>
            <person name="Dereeper A."/>
            <person name="Droc G."/>
            <person name="Guyot R."/>
            <person name="Pietrella M."/>
            <person name="Zheng C."/>
            <person name="Alberti A."/>
            <person name="Anthony F."/>
            <person name="Aprea G."/>
            <person name="Aury J.M."/>
            <person name="Bento P."/>
            <person name="Bernard M."/>
            <person name="Bocs S."/>
            <person name="Campa C."/>
            <person name="Cenci A."/>
            <person name="Combes M.C."/>
            <person name="Crouzillat D."/>
            <person name="Da Silva C."/>
            <person name="Daddiego L."/>
            <person name="De Bellis F."/>
            <person name="Dussert S."/>
            <person name="Garsmeur O."/>
            <person name="Gayraud T."/>
            <person name="Guignon V."/>
            <person name="Jahn K."/>
            <person name="Jamilloux V."/>
            <person name="Joet T."/>
            <person name="Labadie K."/>
            <person name="Lan T."/>
            <person name="Leclercq J."/>
            <person name="Lepelley M."/>
            <person name="Leroy T."/>
            <person name="Li L.T."/>
            <person name="Librado P."/>
            <person name="Lopez L."/>
            <person name="Munoz A."/>
            <person name="Noel B."/>
            <person name="Pallavicini A."/>
            <person name="Perrotta G."/>
            <person name="Poncet V."/>
            <person name="Pot D."/>
            <person name="Priyono X."/>
            <person name="Rigoreau M."/>
            <person name="Rouard M."/>
            <person name="Rozas J."/>
            <person name="Tranchant-Dubreuil C."/>
            <person name="VanBuren R."/>
            <person name="Zhang Q."/>
            <person name="Andrade A.C."/>
            <person name="Argout X."/>
            <person name="Bertrand B."/>
            <person name="de Kochko A."/>
            <person name="Graziosi G."/>
            <person name="Henry R.J."/>
            <person name="Jayarama X."/>
            <person name="Ming R."/>
            <person name="Nagai C."/>
            <person name="Rounsley S."/>
            <person name="Sankoff D."/>
            <person name="Giuliano G."/>
            <person name="Albert V.A."/>
            <person name="Wincker P."/>
            <person name="Lashermes P."/>
        </authorList>
    </citation>
    <scope>NUCLEOTIDE SEQUENCE [LARGE SCALE GENOMIC DNA]</scope>
    <source>
        <strain evidence="4">cv. DH200-94</strain>
    </source>
</reference>
<sequence>MDSNSIGVLMTCPMSPPYLEQELDRRYRLLRFWKFPQKTELLKPHSQEIRAVVGNATIGANAELIDALPKLEIVSSYSVGLDKIDLAKCKDRGIKVTYTPDLITDDAADLGIALILAVLRKICGCDLFVRRGLWKNGDFQLTSKPMTFVLFRPFVFSGRPFRFILDHKSADRKVKRYCCYSEVTYYQLFEFLTFVNHLTISTII</sequence>
<dbReference type="Pfam" id="PF00389">
    <property type="entry name" value="2-Hacid_dh"/>
    <property type="match status" value="1"/>
</dbReference>
<gene>
    <name evidence="3" type="ORF">GSCOC_T00021996001</name>
</gene>
<evidence type="ECO:0000259" key="2">
    <source>
        <dbReference type="Pfam" id="PF00389"/>
    </source>
</evidence>
<dbReference type="STRING" id="49390.A0A068TP43"/>
<organism evidence="3 4">
    <name type="scientific">Coffea canephora</name>
    <name type="common">Robusta coffee</name>
    <dbReference type="NCBI Taxonomy" id="49390"/>
    <lineage>
        <taxon>Eukaryota</taxon>
        <taxon>Viridiplantae</taxon>
        <taxon>Streptophyta</taxon>
        <taxon>Embryophyta</taxon>
        <taxon>Tracheophyta</taxon>
        <taxon>Spermatophyta</taxon>
        <taxon>Magnoliopsida</taxon>
        <taxon>eudicotyledons</taxon>
        <taxon>Gunneridae</taxon>
        <taxon>Pentapetalae</taxon>
        <taxon>asterids</taxon>
        <taxon>lamiids</taxon>
        <taxon>Gentianales</taxon>
        <taxon>Rubiaceae</taxon>
        <taxon>Ixoroideae</taxon>
        <taxon>Gardenieae complex</taxon>
        <taxon>Bertiereae - Coffeeae clade</taxon>
        <taxon>Coffeeae</taxon>
        <taxon>Coffea</taxon>
    </lineage>
</organism>
<proteinExistence type="predicted"/>
<evidence type="ECO:0000256" key="1">
    <source>
        <dbReference type="ARBA" id="ARBA00023002"/>
    </source>
</evidence>
<keyword evidence="4" id="KW-1185">Reference proteome</keyword>
<dbReference type="SUPFAM" id="SSF52283">
    <property type="entry name" value="Formate/glycerate dehydrogenase catalytic domain-like"/>
    <property type="match status" value="1"/>
</dbReference>
<dbReference type="Gene3D" id="3.40.50.720">
    <property type="entry name" value="NAD(P)-binding Rossmann-like Domain"/>
    <property type="match status" value="2"/>
</dbReference>
<dbReference type="OrthoDB" id="298012at2759"/>
<name>A0A068TP43_COFCA</name>
<evidence type="ECO:0000313" key="4">
    <source>
        <dbReference type="Proteomes" id="UP000295252"/>
    </source>
</evidence>
<dbReference type="Proteomes" id="UP000295252">
    <property type="component" value="Chromosome VI"/>
</dbReference>
<dbReference type="GO" id="GO:0051287">
    <property type="term" value="F:NAD binding"/>
    <property type="evidence" value="ECO:0007669"/>
    <property type="project" value="InterPro"/>
</dbReference>
<dbReference type="PhylomeDB" id="A0A068TP43"/>
<dbReference type="Gramene" id="CDO98026">
    <property type="protein sequence ID" value="CDO98026"/>
    <property type="gene ID" value="GSCOC_T00021996001"/>
</dbReference>